<reference evidence="2 3" key="1">
    <citation type="submission" date="2020-08" db="EMBL/GenBank/DDBJ databases">
        <title>Genomic Encyclopedia of Type Strains, Phase IV (KMG-IV): sequencing the most valuable type-strain genomes for metagenomic binning, comparative biology and taxonomic classification.</title>
        <authorList>
            <person name="Goeker M."/>
        </authorList>
    </citation>
    <scope>NUCLEOTIDE SEQUENCE [LARGE SCALE GENOMIC DNA]</scope>
    <source>
        <strain evidence="2 3">DSM 5686</strain>
    </source>
</reference>
<keyword evidence="1" id="KW-0812">Transmembrane</keyword>
<evidence type="ECO:0008006" key="4">
    <source>
        <dbReference type="Google" id="ProtNLM"/>
    </source>
</evidence>
<gene>
    <name evidence="2" type="ORF">GGQ91_001095</name>
</gene>
<dbReference type="Proteomes" id="UP000565455">
    <property type="component" value="Unassembled WGS sequence"/>
</dbReference>
<name>A0ABR6D6V0_9HYPH</name>
<dbReference type="EMBL" id="JACJIM010000002">
    <property type="protein sequence ID" value="MBA9061718.1"/>
    <property type="molecule type" value="Genomic_DNA"/>
</dbReference>
<keyword evidence="3" id="KW-1185">Reference proteome</keyword>
<keyword evidence="1" id="KW-0472">Membrane</keyword>
<dbReference type="RefSeq" id="WP_246410585.1">
    <property type="nucleotide sequence ID" value="NZ_JACJIM010000002.1"/>
</dbReference>
<evidence type="ECO:0000313" key="3">
    <source>
        <dbReference type="Proteomes" id="UP000565455"/>
    </source>
</evidence>
<evidence type="ECO:0000256" key="1">
    <source>
        <dbReference type="SAM" id="Phobius"/>
    </source>
</evidence>
<protein>
    <recommendedName>
        <fullName evidence="4">DUF2975 domain-containing protein</fullName>
    </recommendedName>
</protein>
<accession>A0ABR6D6V0</accession>
<dbReference type="GeneID" id="96602837"/>
<proteinExistence type="predicted"/>
<sequence length="201" mass="21262">MLISSSDSGSGSRQSSAPLRVQTFIRSMLARSLLNRWSIFAFNVLIALPLTLALVEVAILLWGAGFQHHATIHEAGHLIEGMGVILIGWGVVLEERPGVSHLLGGLPTEDPDREAAIDALCHHCGLALLVLGLVAEILVQCVEVPDHIINTDRIERVVLTGGAVFLALGLATLARLSAGLAAFRALIPLDPEGSLPEAGPR</sequence>
<comment type="caution">
    <text evidence="2">The sequence shown here is derived from an EMBL/GenBank/DDBJ whole genome shotgun (WGS) entry which is preliminary data.</text>
</comment>
<evidence type="ECO:0000313" key="2">
    <source>
        <dbReference type="EMBL" id="MBA9061718.1"/>
    </source>
</evidence>
<keyword evidence="1" id="KW-1133">Transmembrane helix</keyword>
<organism evidence="2 3">
    <name type="scientific">Methylobacterium fujisawaense</name>
    <dbReference type="NCBI Taxonomy" id="107400"/>
    <lineage>
        <taxon>Bacteria</taxon>
        <taxon>Pseudomonadati</taxon>
        <taxon>Pseudomonadota</taxon>
        <taxon>Alphaproteobacteria</taxon>
        <taxon>Hyphomicrobiales</taxon>
        <taxon>Methylobacteriaceae</taxon>
        <taxon>Methylobacterium</taxon>
    </lineage>
</organism>
<feature type="transmembrane region" description="Helical" evidence="1">
    <location>
        <begin position="37"/>
        <end position="63"/>
    </location>
</feature>
<feature type="transmembrane region" description="Helical" evidence="1">
    <location>
        <begin position="163"/>
        <end position="187"/>
    </location>
</feature>
<feature type="transmembrane region" description="Helical" evidence="1">
    <location>
        <begin position="75"/>
        <end position="93"/>
    </location>
</feature>